<sequence>MKLIFWVVLFESIGFLLSLITQANIYPWYQHLNKSSLTPPGFIFSIVWTLLYALLAVIAWILSDHSKASSKKVTVLFALQMLMNWIWTPLFFGLHWLMLSSVWLISLTCLNVILIIEAKKTHQTIVWLLIPYLLWLMFASYLNVVIALMN</sequence>
<feature type="transmembrane region" description="Helical" evidence="6">
    <location>
        <begin position="42"/>
        <end position="62"/>
    </location>
</feature>
<dbReference type="PANTHER" id="PTHR10057:SF0">
    <property type="entry name" value="TRANSLOCATOR PROTEIN"/>
    <property type="match status" value="1"/>
</dbReference>
<dbReference type="GO" id="GO:0033013">
    <property type="term" value="P:tetrapyrrole metabolic process"/>
    <property type="evidence" value="ECO:0007669"/>
    <property type="project" value="UniProtKB-ARBA"/>
</dbReference>
<dbReference type="PANTHER" id="PTHR10057">
    <property type="entry name" value="PERIPHERAL-TYPE BENZODIAZEPINE RECEPTOR"/>
    <property type="match status" value="1"/>
</dbReference>
<dbReference type="PIRSF" id="PIRSF005859">
    <property type="entry name" value="PBR"/>
    <property type="match status" value="1"/>
</dbReference>
<comment type="subcellular location">
    <subcellularLocation>
        <location evidence="1">Membrane</location>
        <topology evidence="1">Multi-pass membrane protein</topology>
    </subcellularLocation>
</comment>
<comment type="caution">
    <text evidence="7">The sequence shown here is derived from an EMBL/GenBank/DDBJ whole genome shotgun (WGS) entry which is preliminary data.</text>
</comment>
<feature type="transmembrane region" description="Helical" evidence="6">
    <location>
        <begin position="125"/>
        <end position="149"/>
    </location>
</feature>
<dbReference type="AlphaFoldDB" id="A0A0W0WKU5"/>
<keyword evidence="3 6" id="KW-0812">Transmembrane</keyword>
<dbReference type="OrthoDB" id="9795496at2"/>
<comment type="similarity">
    <text evidence="2">Belongs to the TspO/BZRP family.</text>
</comment>
<accession>A0A0W0WKU5</accession>
<name>A0A0W0WKU5_9GAMM</name>
<dbReference type="InterPro" id="IPR004307">
    <property type="entry name" value="TspO_MBR"/>
</dbReference>
<evidence type="ECO:0000256" key="1">
    <source>
        <dbReference type="ARBA" id="ARBA00004141"/>
    </source>
</evidence>
<evidence type="ECO:0000313" key="7">
    <source>
        <dbReference type="EMBL" id="KTD32936.1"/>
    </source>
</evidence>
<dbReference type="CDD" id="cd15904">
    <property type="entry name" value="TSPO_MBR"/>
    <property type="match status" value="1"/>
</dbReference>
<keyword evidence="5 6" id="KW-0472">Membrane</keyword>
<keyword evidence="4 6" id="KW-1133">Transmembrane helix</keyword>
<dbReference type="EMBL" id="LNYO01000024">
    <property type="protein sequence ID" value="KTD32936.1"/>
    <property type="molecule type" value="Genomic_DNA"/>
</dbReference>
<evidence type="ECO:0000313" key="8">
    <source>
        <dbReference type="Proteomes" id="UP000054725"/>
    </source>
</evidence>
<feature type="transmembrane region" description="Helical" evidence="6">
    <location>
        <begin position="74"/>
        <end position="92"/>
    </location>
</feature>
<evidence type="ECO:0000256" key="4">
    <source>
        <dbReference type="ARBA" id="ARBA00022989"/>
    </source>
</evidence>
<dbReference type="Pfam" id="PF03073">
    <property type="entry name" value="TspO_MBR"/>
    <property type="match status" value="1"/>
</dbReference>
<dbReference type="Gene3D" id="1.20.1260.100">
    <property type="entry name" value="TspO/MBR protein"/>
    <property type="match status" value="1"/>
</dbReference>
<protein>
    <submittedName>
        <fullName evidence="7">Tryptophan-rich sensory protein</fullName>
    </submittedName>
</protein>
<evidence type="ECO:0000256" key="2">
    <source>
        <dbReference type="ARBA" id="ARBA00007524"/>
    </source>
</evidence>
<dbReference type="FunFam" id="1.20.1260.100:FF:000001">
    <property type="entry name" value="translocator protein 2"/>
    <property type="match status" value="1"/>
</dbReference>
<organism evidence="7 8">
    <name type="scientific">Legionella nautarum</name>
    <dbReference type="NCBI Taxonomy" id="45070"/>
    <lineage>
        <taxon>Bacteria</taxon>
        <taxon>Pseudomonadati</taxon>
        <taxon>Pseudomonadota</taxon>
        <taxon>Gammaproteobacteria</taxon>
        <taxon>Legionellales</taxon>
        <taxon>Legionellaceae</taxon>
        <taxon>Legionella</taxon>
    </lineage>
</organism>
<dbReference type="Proteomes" id="UP000054725">
    <property type="component" value="Unassembled WGS sequence"/>
</dbReference>
<dbReference type="GO" id="GO:0016020">
    <property type="term" value="C:membrane"/>
    <property type="evidence" value="ECO:0007669"/>
    <property type="project" value="UniProtKB-SubCell"/>
</dbReference>
<keyword evidence="8" id="KW-1185">Reference proteome</keyword>
<evidence type="ECO:0000256" key="3">
    <source>
        <dbReference type="ARBA" id="ARBA00022692"/>
    </source>
</evidence>
<evidence type="ECO:0000256" key="6">
    <source>
        <dbReference type="SAM" id="Phobius"/>
    </source>
</evidence>
<reference evidence="7 8" key="1">
    <citation type="submission" date="2015-11" db="EMBL/GenBank/DDBJ databases">
        <title>Genomic analysis of 38 Legionella species identifies large and diverse effector repertoires.</title>
        <authorList>
            <person name="Burstein D."/>
            <person name="Amaro F."/>
            <person name="Zusman T."/>
            <person name="Lifshitz Z."/>
            <person name="Cohen O."/>
            <person name="Gilbert J.A."/>
            <person name="Pupko T."/>
            <person name="Shuman H.A."/>
            <person name="Segal G."/>
        </authorList>
    </citation>
    <scope>NUCLEOTIDE SEQUENCE [LARGE SCALE GENOMIC DNA]</scope>
    <source>
        <strain evidence="7 8">ATCC 49506</strain>
    </source>
</reference>
<feature type="transmembrane region" description="Helical" evidence="6">
    <location>
        <begin position="98"/>
        <end position="118"/>
    </location>
</feature>
<proteinExistence type="inferred from homology"/>
<evidence type="ECO:0000256" key="5">
    <source>
        <dbReference type="ARBA" id="ARBA00023136"/>
    </source>
</evidence>
<gene>
    <name evidence="7" type="ORF">Lnau_2584</name>
</gene>
<dbReference type="InterPro" id="IPR038330">
    <property type="entry name" value="TspO/MBR-related_sf"/>
</dbReference>
<dbReference type="STRING" id="45070.Lnau_2584"/>
<dbReference type="PATRIC" id="fig|45070.6.peg.2726"/>